<proteinExistence type="inferred from homology"/>
<evidence type="ECO:0000259" key="11">
    <source>
        <dbReference type="SMART" id="SM00978"/>
    </source>
</evidence>
<dbReference type="PANTHER" id="PTHR28554:SF1">
    <property type="entry name" value="LARGE RIBOSOMAL SUBUNIT PROTEIN ML45"/>
    <property type="match status" value="1"/>
</dbReference>
<dbReference type="Proteomes" id="UP000887560">
    <property type="component" value="Unplaced"/>
</dbReference>
<feature type="repeat" description="ANK" evidence="9">
    <location>
        <begin position="1000"/>
        <end position="1032"/>
    </location>
</feature>
<name>A0A915P7I7_9BILA</name>
<reference evidence="13" key="1">
    <citation type="submission" date="2022-11" db="UniProtKB">
        <authorList>
            <consortium name="WormBaseParasite"/>
        </authorList>
    </citation>
    <scope>IDENTIFICATION</scope>
</reference>
<feature type="domain" description="Tim44-like" evidence="11">
    <location>
        <begin position="225"/>
        <end position="376"/>
    </location>
</feature>
<feature type="compositionally biased region" description="Basic and acidic residues" evidence="10">
    <location>
        <begin position="604"/>
        <end position="616"/>
    </location>
</feature>
<dbReference type="Gene3D" id="3.10.450.240">
    <property type="match status" value="1"/>
</dbReference>
<evidence type="ECO:0000256" key="3">
    <source>
        <dbReference type="ARBA" id="ARBA00022980"/>
    </source>
</evidence>
<dbReference type="SUPFAM" id="SSF54427">
    <property type="entry name" value="NTF2-like"/>
    <property type="match status" value="1"/>
</dbReference>
<keyword evidence="2" id="KW-0809">Transit peptide</keyword>
<evidence type="ECO:0000256" key="7">
    <source>
        <dbReference type="ARBA" id="ARBA00039448"/>
    </source>
</evidence>
<dbReference type="GO" id="GO:1990904">
    <property type="term" value="C:ribonucleoprotein complex"/>
    <property type="evidence" value="ECO:0007669"/>
    <property type="project" value="UniProtKB-KW"/>
</dbReference>
<dbReference type="Pfam" id="PF12796">
    <property type="entry name" value="Ank_2"/>
    <property type="match status" value="1"/>
</dbReference>
<dbReference type="SMART" id="SM00978">
    <property type="entry name" value="Tim44"/>
    <property type="match status" value="1"/>
</dbReference>
<dbReference type="InterPro" id="IPR007379">
    <property type="entry name" value="Tim44-like_dom"/>
</dbReference>
<dbReference type="GO" id="GO:0005739">
    <property type="term" value="C:mitochondrion"/>
    <property type="evidence" value="ECO:0007669"/>
    <property type="project" value="UniProtKB-SubCell"/>
</dbReference>
<keyword evidence="4" id="KW-0496">Mitochondrion</keyword>
<dbReference type="PANTHER" id="PTHR28554">
    <property type="entry name" value="39S RIBOSOMAL PROTEIN L45, MITOCHONDRIAL"/>
    <property type="match status" value="1"/>
</dbReference>
<evidence type="ECO:0000256" key="6">
    <source>
        <dbReference type="ARBA" id="ARBA00038073"/>
    </source>
</evidence>
<dbReference type="InterPro" id="IPR002110">
    <property type="entry name" value="Ankyrin_rpt"/>
</dbReference>
<sequence length="1207" mass="135672">LPATKWPRTEQPFQFQNLVRQSDKRLLADGQIDKKLLADGQIDSQQETIGRWTNRQETIGRWTNRQETVGRWTNRQSIVCPIRFVHHHKELEEPGGFERFIGWRRSNAHRANRHTQVNEAKYRRLRGEKRLLIELEDHVEQQRMKQMTPDQLRIYLLRKGKPNIYEDASPRDWQEHQITYQSLYEIMTTYIPPETSKISRLTGSGISEFFEDVKDYWKDKYGTLMGYGLRRIRRKEGLRNFELKDFLKEAEEIYKSAFQALANRDKILLQSLVTESAFYKLWPDVERGTLRWEHIRFNEPSVVVSVRVTDMPPKSGNDIAQIAVRMHTTQKMALYDKDGHLLLGSEDDPREVLEYVVFENHISSADGKWRFHGQVVPQWAKSKQSLHNHPTLVAKSKEKGNFPEQLLRLQINAQSSVKKKQKEAVKLTDFSLRINLSHALIASRYCQPLKALNELIINILIVIKPKLLMSSSDCRLLARAVPLPSKQKITDESTIIDSLVNQLESAVIDSKNVSLQKNKILKVSVESSANSNEKQQCIERTEECISPADHLALQSLRSSALARKTNTTAKFSRNCRNLFADLMFGEEQKKNQVEEASSATSPLEESKKVEEEKLKEETQTKLVTEEKGVNNSQKLLIDEQIDNNTIKKNEENLSDTAKDLTQFNNESVNDKDDNCTNNKKEELIKQKEPVEGELIARGPIRANFIVHGAPQPFHHPYATMATQHSGTGHSPTGSSTSNMSSPNMGATFNAAAAPQSVLLDQSGLNPAVSFGYGYDCGIPTSNWSGDAWSVGGSDSALSSPSSTPDSIGTTLDPLSPGERSERNELPDNLSDFILEYSRRYSPILSRKASFSESGSPRSLSGDTITNGGESPFSAPKNSPSAPRNGAVGGGSQTPPFAPMPPLTSLTARDEIGIINSNRQAKERLRVLIRSEDMDDAWAWTCKCIQRHPGALTFQDADKDTLLHIVTSHLDLAKIYALVEQMLKMDGGEGGIPNFDIPNAMGETPLMVAVQKNQAEVVSYLLEAGASPNAQSNRLERHMPLHFAASHGMTNIVRALCADSRTKLDAENGMGLSPLLCAFKNHGRKVSEEENVHQNNNLICNLEIIIILLNAGANPFKVDATNGRSLAHYAVERMDERLIELLREHLDEKQMAELVNYKDFCGETPMNTIRNVFDGRTELNEEESLKRECIGLALITCGANSYNSNNEI</sequence>
<dbReference type="InterPro" id="IPR036770">
    <property type="entry name" value="Ankyrin_rpt-contain_sf"/>
</dbReference>
<evidence type="ECO:0000256" key="10">
    <source>
        <dbReference type="SAM" id="MobiDB-lite"/>
    </source>
</evidence>
<evidence type="ECO:0000256" key="4">
    <source>
        <dbReference type="ARBA" id="ARBA00023128"/>
    </source>
</evidence>
<feature type="compositionally biased region" description="Low complexity" evidence="10">
    <location>
        <begin position="791"/>
        <end position="806"/>
    </location>
</feature>
<keyword evidence="9" id="KW-0040">ANK repeat</keyword>
<feature type="region of interest" description="Disordered" evidence="10">
    <location>
        <begin position="791"/>
        <end position="826"/>
    </location>
</feature>
<comment type="subcellular location">
    <subcellularLocation>
        <location evidence="1">Mitochondrion</location>
    </subcellularLocation>
</comment>
<protein>
    <recommendedName>
        <fullName evidence="7">Large ribosomal subunit protein mL45</fullName>
    </recommendedName>
    <alternativeName>
        <fullName evidence="8">39S ribosomal protein L45, mitochondrial</fullName>
    </alternativeName>
</protein>
<feature type="compositionally biased region" description="Polar residues" evidence="10">
    <location>
        <begin position="848"/>
        <end position="868"/>
    </location>
</feature>
<dbReference type="SMART" id="SM00248">
    <property type="entry name" value="ANK"/>
    <property type="match status" value="5"/>
</dbReference>
<evidence type="ECO:0000256" key="9">
    <source>
        <dbReference type="PROSITE-ProRule" id="PRU00023"/>
    </source>
</evidence>
<dbReference type="SUPFAM" id="SSF48403">
    <property type="entry name" value="Ankyrin repeat"/>
    <property type="match status" value="1"/>
</dbReference>
<evidence type="ECO:0000256" key="1">
    <source>
        <dbReference type="ARBA" id="ARBA00004173"/>
    </source>
</evidence>
<dbReference type="WBParaSite" id="scf7180000423237.g10481">
    <property type="protein sequence ID" value="scf7180000423237.g10481"/>
    <property type="gene ID" value="scf7180000423237.g10481"/>
</dbReference>
<accession>A0A915P7I7</accession>
<feature type="region of interest" description="Disordered" evidence="10">
    <location>
        <begin position="847"/>
        <end position="902"/>
    </location>
</feature>
<evidence type="ECO:0000256" key="5">
    <source>
        <dbReference type="ARBA" id="ARBA00023274"/>
    </source>
</evidence>
<comment type="similarity">
    <text evidence="6">Belongs to the mitochondrion-specific ribosomal protein mL45 family.</text>
</comment>
<dbReference type="InterPro" id="IPR032710">
    <property type="entry name" value="NTF2-like_dom_sf"/>
</dbReference>
<evidence type="ECO:0000313" key="13">
    <source>
        <dbReference type="WBParaSite" id="scf7180000423237.g10481"/>
    </source>
</evidence>
<evidence type="ECO:0000313" key="12">
    <source>
        <dbReference type="Proteomes" id="UP000887560"/>
    </source>
</evidence>
<keyword evidence="5" id="KW-0687">Ribonucleoprotein</keyword>
<dbReference type="InterPro" id="IPR051975">
    <property type="entry name" value="mtLSU_mL45"/>
</dbReference>
<keyword evidence="3" id="KW-0689">Ribosomal protein</keyword>
<evidence type="ECO:0000256" key="2">
    <source>
        <dbReference type="ARBA" id="ARBA00022946"/>
    </source>
</evidence>
<dbReference type="AlphaFoldDB" id="A0A915P7I7"/>
<keyword evidence="12" id="KW-1185">Reference proteome</keyword>
<dbReference type="PROSITE" id="PS50088">
    <property type="entry name" value="ANK_REPEAT"/>
    <property type="match status" value="1"/>
</dbReference>
<organism evidence="12 13">
    <name type="scientific">Meloidogyne floridensis</name>
    <dbReference type="NCBI Taxonomy" id="298350"/>
    <lineage>
        <taxon>Eukaryota</taxon>
        <taxon>Metazoa</taxon>
        <taxon>Ecdysozoa</taxon>
        <taxon>Nematoda</taxon>
        <taxon>Chromadorea</taxon>
        <taxon>Rhabditida</taxon>
        <taxon>Tylenchina</taxon>
        <taxon>Tylenchomorpha</taxon>
        <taxon>Tylenchoidea</taxon>
        <taxon>Meloidogynidae</taxon>
        <taxon>Meloidogyninae</taxon>
        <taxon>Meloidogyne</taxon>
    </lineage>
</organism>
<dbReference type="PROSITE" id="PS50297">
    <property type="entry name" value="ANK_REP_REGION"/>
    <property type="match status" value="1"/>
</dbReference>
<evidence type="ECO:0000256" key="8">
    <source>
        <dbReference type="ARBA" id="ARBA00043031"/>
    </source>
</evidence>
<dbReference type="GO" id="GO:0005840">
    <property type="term" value="C:ribosome"/>
    <property type="evidence" value="ECO:0007669"/>
    <property type="project" value="UniProtKB-KW"/>
</dbReference>
<dbReference type="Gene3D" id="1.25.40.20">
    <property type="entry name" value="Ankyrin repeat-containing domain"/>
    <property type="match status" value="2"/>
</dbReference>
<dbReference type="Pfam" id="PF04280">
    <property type="entry name" value="Tim44"/>
    <property type="match status" value="1"/>
</dbReference>
<feature type="region of interest" description="Disordered" evidence="10">
    <location>
        <begin position="591"/>
        <end position="616"/>
    </location>
</feature>